<dbReference type="PANTHER" id="PTHR11088">
    <property type="entry name" value="TRNA DIMETHYLALLYLTRANSFERASE"/>
    <property type="match status" value="1"/>
</dbReference>
<evidence type="ECO:0000256" key="2">
    <source>
        <dbReference type="ARBA" id="ARBA00022679"/>
    </source>
</evidence>
<comment type="similarity">
    <text evidence="1">Belongs to the IPP transferase family.</text>
</comment>
<reference evidence="7 8" key="1">
    <citation type="journal article" date="2024" name="G3 (Bethesda)">
        <title>Genome assembly of Hibiscus sabdariffa L. provides insights into metabolisms of medicinal natural products.</title>
        <authorList>
            <person name="Kim T."/>
        </authorList>
    </citation>
    <scope>NUCLEOTIDE SEQUENCE [LARGE SCALE GENOMIC DNA]</scope>
    <source>
        <strain evidence="7">TK-2024</strain>
        <tissue evidence="7">Old leaves</tissue>
    </source>
</reference>
<dbReference type="InterPro" id="IPR008144">
    <property type="entry name" value="Guanylate_kin-like_dom"/>
</dbReference>
<keyword evidence="4" id="KW-0547">Nucleotide-binding</keyword>
<keyword evidence="3" id="KW-0203">Cytokinin biosynthesis</keyword>
<evidence type="ECO:0000313" key="8">
    <source>
        <dbReference type="Proteomes" id="UP001472677"/>
    </source>
</evidence>
<dbReference type="SUPFAM" id="SSF52540">
    <property type="entry name" value="P-loop containing nucleoside triphosphate hydrolases"/>
    <property type="match status" value="1"/>
</dbReference>
<dbReference type="PROSITE" id="PS50052">
    <property type="entry name" value="GUANYLATE_KINASE_2"/>
    <property type="match status" value="1"/>
</dbReference>
<keyword evidence="8" id="KW-1185">Reference proteome</keyword>
<name>A0ABR2EHS4_9ROSI</name>
<protein>
    <recommendedName>
        <fullName evidence="6">Guanylate kinase-like domain-containing protein</fullName>
    </recommendedName>
</protein>
<evidence type="ECO:0000259" key="6">
    <source>
        <dbReference type="PROSITE" id="PS50052"/>
    </source>
</evidence>
<dbReference type="Pfam" id="PF01715">
    <property type="entry name" value="IPPT"/>
    <property type="match status" value="2"/>
</dbReference>
<accession>A0ABR2EHS4</accession>
<evidence type="ECO:0000256" key="1">
    <source>
        <dbReference type="ARBA" id="ARBA00005842"/>
    </source>
</evidence>
<gene>
    <name evidence="7" type="ORF">V6N12_048616</name>
</gene>
<evidence type="ECO:0000256" key="3">
    <source>
        <dbReference type="ARBA" id="ARBA00022712"/>
    </source>
</evidence>
<proteinExistence type="inferred from homology"/>
<comment type="caution">
    <text evidence="7">The sequence shown here is derived from an EMBL/GenBank/DDBJ whole genome shotgun (WGS) entry which is preliminary data.</text>
</comment>
<evidence type="ECO:0000256" key="5">
    <source>
        <dbReference type="ARBA" id="ARBA00022840"/>
    </source>
</evidence>
<dbReference type="InterPro" id="IPR039657">
    <property type="entry name" value="Dimethylallyltransferase"/>
</dbReference>
<feature type="domain" description="Guanylate kinase-like" evidence="6">
    <location>
        <begin position="43"/>
        <end position="136"/>
    </location>
</feature>
<dbReference type="EMBL" id="JBBPBM010000013">
    <property type="protein sequence ID" value="KAK8561550.1"/>
    <property type="molecule type" value="Genomic_DNA"/>
</dbReference>
<keyword evidence="5" id="KW-0067">ATP-binding</keyword>
<dbReference type="Proteomes" id="UP001472677">
    <property type="component" value="Unassembled WGS sequence"/>
</dbReference>
<keyword evidence="2" id="KW-0808">Transferase</keyword>
<evidence type="ECO:0000256" key="4">
    <source>
        <dbReference type="ARBA" id="ARBA00022741"/>
    </source>
</evidence>
<dbReference type="Gene3D" id="3.40.50.300">
    <property type="entry name" value="P-loop containing nucleotide triphosphate hydrolases"/>
    <property type="match status" value="1"/>
</dbReference>
<dbReference type="Gene3D" id="1.10.287.890">
    <property type="entry name" value="Crystal structure of tRNA isopentenylpyrophosphate transferase (bh2366) domain"/>
    <property type="match status" value="1"/>
</dbReference>
<sequence length="334" mass="37869">MKPIFSSFHSLHSPLLPLNRRPRWARMESSPPPHHGHSNQSKTKLIVIMGATGTGKSRLSIDLSTHFPHSRIVNSDKMQLYSGLDITTNKIPPHERNGVPHYLLGDVDSIDADVSPSQFRSAAGLTIASIVSSGNLPLLVGGSNSFIHAVLVENFDPRVDDVFAAPESVSHLLRYDCCFLWVDVAWSVLSDYLCERVDDMLNSGMLEELAQFYDPTKEGIRVGLRKAIGVPEFDKYFKKHPPWESEENGRVPAKRDQVRRDAYEEAVREIKENTCRLAERQVGKIKRLRKAGWELKRLDGTATFEAIMKKEEWRSVWEKEVVKPSVKAVRQFLE</sequence>
<organism evidence="7 8">
    <name type="scientific">Hibiscus sabdariffa</name>
    <name type="common">roselle</name>
    <dbReference type="NCBI Taxonomy" id="183260"/>
    <lineage>
        <taxon>Eukaryota</taxon>
        <taxon>Viridiplantae</taxon>
        <taxon>Streptophyta</taxon>
        <taxon>Embryophyta</taxon>
        <taxon>Tracheophyta</taxon>
        <taxon>Spermatophyta</taxon>
        <taxon>Magnoliopsida</taxon>
        <taxon>eudicotyledons</taxon>
        <taxon>Gunneridae</taxon>
        <taxon>Pentapetalae</taxon>
        <taxon>rosids</taxon>
        <taxon>malvids</taxon>
        <taxon>Malvales</taxon>
        <taxon>Malvaceae</taxon>
        <taxon>Malvoideae</taxon>
        <taxon>Hibiscus</taxon>
    </lineage>
</organism>
<dbReference type="InterPro" id="IPR027417">
    <property type="entry name" value="P-loop_NTPase"/>
</dbReference>
<dbReference type="PANTHER" id="PTHR11088:SF86">
    <property type="entry name" value="ADENYLATE ISOPENTENYLTRANSFERASE 4-RELATED"/>
    <property type="match status" value="1"/>
</dbReference>
<evidence type="ECO:0000313" key="7">
    <source>
        <dbReference type="EMBL" id="KAK8561550.1"/>
    </source>
</evidence>